<keyword evidence="2" id="KW-0963">Cytoplasm</keyword>
<keyword evidence="4" id="KW-1185">Reference proteome</keyword>
<accession>A0ABD5MGT8</accession>
<comment type="similarity">
    <text evidence="1">Belongs to the CutA family.</text>
</comment>
<name>A0ABD5MGT8_9EURY</name>
<reference evidence="3 4" key="1">
    <citation type="submission" date="2024-08" db="EMBL/GenBank/DDBJ databases">
        <title>Halobellus sp. MBLA0158 whole genome sequence.</title>
        <authorList>
            <person name="Hwang C.Y."/>
            <person name="Cho E.-S."/>
            <person name="Seo M.-J."/>
        </authorList>
    </citation>
    <scope>NUCLEOTIDE SEQUENCE [LARGE SCALE GENOMIC DNA]</scope>
    <source>
        <strain evidence="3 4">MBLA0158</strain>
    </source>
</reference>
<dbReference type="SUPFAM" id="SSF54913">
    <property type="entry name" value="GlnB-like"/>
    <property type="match status" value="1"/>
</dbReference>
<evidence type="ECO:0000256" key="2">
    <source>
        <dbReference type="ARBA" id="ARBA00022490"/>
    </source>
</evidence>
<comment type="caution">
    <text evidence="3">The sequence shown here is derived from an EMBL/GenBank/DDBJ whole genome shotgun (WGS) entry which is preliminary data.</text>
</comment>
<dbReference type="AlphaFoldDB" id="A0ABD5MGT8"/>
<dbReference type="Proteomes" id="UP001570511">
    <property type="component" value="Unassembled WGS sequence"/>
</dbReference>
<dbReference type="InterPro" id="IPR011322">
    <property type="entry name" value="N-reg_PII-like_a/b"/>
</dbReference>
<sequence length="101" mass="11111">MPTAYVTAPRAAAEDLASFLVDERLAACVNVVDCRSTYRWDGDVHEAEPEAILLAKTTAERYPDLKAALEAEHPNDVPCIERFDEADVLDSFAGWIDSEVA</sequence>
<evidence type="ECO:0000313" key="3">
    <source>
        <dbReference type="EMBL" id="MFA1611261.1"/>
    </source>
</evidence>
<evidence type="ECO:0000313" key="4">
    <source>
        <dbReference type="Proteomes" id="UP001570511"/>
    </source>
</evidence>
<dbReference type="RefSeq" id="WP_372389428.1">
    <property type="nucleotide sequence ID" value="NZ_JBGNYA010000001.1"/>
</dbReference>
<organism evidence="3 4">
    <name type="scientific">Halobellus rubicundus</name>
    <dbReference type="NCBI Taxonomy" id="2996466"/>
    <lineage>
        <taxon>Archaea</taxon>
        <taxon>Methanobacteriati</taxon>
        <taxon>Methanobacteriota</taxon>
        <taxon>Stenosarchaea group</taxon>
        <taxon>Halobacteria</taxon>
        <taxon>Halobacteriales</taxon>
        <taxon>Haloferacaceae</taxon>
        <taxon>Halobellus</taxon>
    </lineage>
</organism>
<evidence type="ECO:0000256" key="1">
    <source>
        <dbReference type="ARBA" id="ARBA00010169"/>
    </source>
</evidence>
<dbReference type="PANTHER" id="PTHR23419">
    <property type="entry name" value="DIVALENT CATION TOLERANCE CUTA-RELATED"/>
    <property type="match status" value="1"/>
</dbReference>
<dbReference type="Pfam" id="PF03091">
    <property type="entry name" value="CutA1"/>
    <property type="match status" value="1"/>
</dbReference>
<dbReference type="PANTHER" id="PTHR23419:SF8">
    <property type="entry name" value="FI09726P"/>
    <property type="match status" value="1"/>
</dbReference>
<dbReference type="InterPro" id="IPR015867">
    <property type="entry name" value="N-reg_PII/ATP_PRibTrfase_C"/>
</dbReference>
<gene>
    <name evidence="3" type="primary">cutA</name>
    <name evidence="3" type="ORF">OS889_09635</name>
</gene>
<dbReference type="Gene3D" id="3.30.70.120">
    <property type="match status" value="1"/>
</dbReference>
<protein>
    <submittedName>
        <fullName evidence="3">Divalent-cation tolerance protein CutA</fullName>
    </submittedName>
</protein>
<dbReference type="EMBL" id="JBGNYA010000001">
    <property type="protein sequence ID" value="MFA1611261.1"/>
    <property type="molecule type" value="Genomic_DNA"/>
</dbReference>
<dbReference type="InterPro" id="IPR004323">
    <property type="entry name" value="Ion_tolerance_CutA"/>
</dbReference>
<proteinExistence type="inferred from homology"/>